<dbReference type="InterPro" id="IPR036533">
    <property type="entry name" value="BAG_dom_sf"/>
</dbReference>
<dbReference type="InterPro" id="IPR003103">
    <property type="entry name" value="BAG_domain"/>
</dbReference>
<feature type="compositionally biased region" description="Pro residues" evidence="1">
    <location>
        <begin position="198"/>
        <end position="207"/>
    </location>
</feature>
<dbReference type="AlphaFoldDB" id="R7US10"/>
<feature type="domain" description="BAG" evidence="3">
    <location>
        <begin position="247"/>
        <end position="307"/>
    </location>
</feature>
<dbReference type="Proteomes" id="UP000014760">
    <property type="component" value="Unassembled WGS sequence"/>
</dbReference>
<keyword evidence="6" id="KW-1185">Reference proteome</keyword>
<dbReference type="PROSITE" id="PS51035">
    <property type="entry name" value="BAG"/>
    <property type="match status" value="1"/>
</dbReference>
<dbReference type="HOGENOM" id="CLU_708399_0_0_1"/>
<dbReference type="Gene3D" id="2.20.70.10">
    <property type="match status" value="1"/>
</dbReference>
<dbReference type="EMBL" id="AMQN01006550">
    <property type="status" value="NOT_ANNOTATED_CDS"/>
    <property type="molecule type" value="Genomic_DNA"/>
</dbReference>
<dbReference type="STRING" id="283909.R7US10"/>
<evidence type="ECO:0000313" key="5">
    <source>
        <dbReference type="EnsemblMetazoa" id="CapteP182552"/>
    </source>
</evidence>
<sequence>MNNDPLPSGWEMIFDKATGWPFFVDHNTRSTTWQDPRQAQKMGPGQYSSHGPGVREIPIIHENSQPGRTGSPGVGRGHNSPARDVPIMREGSNSPHHMQPRPQPPQQQSYGWASPAQPQMYPAQQPAPSAQMSFQSQRPAQPHFQYSSDIPQSPPQNPGVREIPILRQAGTPRSGSPAMGSSPKTTTMPQPVYQQPQPAAPSEPEPPNNQNLKPEAPEPRAPSPNAKMSVLELVHSILREAEDFQMQVNNFTGKKGEKTYLLLEENLTRLLIKLDNIDSEGREEIRNVRRQAVRTVQSSIDQLELKAFANEQPDPSR</sequence>
<protein>
    <recommendedName>
        <fullName evidence="7">WW domain-containing protein</fullName>
    </recommendedName>
</protein>
<evidence type="ECO:0000259" key="2">
    <source>
        <dbReference type="PROSITE" id="PS50020"/>
    </source>
</evidence>
<dbReference type="OrthoDB" id="333905at2759"/>
<dbReference type="Pfam" id="PF02179">
    <property type="entry name" value="BAG"/>
    <property type="match status" value="1"/>
</dbReference>
<evidence type="ECO:0008006" key="7">
    <source>
        <dbReference type="Google" id="ProtNLM"/>
    </source>
</evidence>
<dbReference type="SMART" id="SM00264">
    <property type="entry name" value="BAG"/>
    <property type="match status" value="1"/>
</dbReference>
<dbReference type="PROSITE" id="PS50020">
    <property type="entry name" value="WW_DOMAIN_2"/>
    <property type="match status" value="1"/>
</dbReference>
<dbReference type="CDD" id="cd00201">
    <property type="entry name" value="WW"/>
    <property type="match status" value="1"/>
</dbReference>
<name>R7US10_CAPTE</name>
<dbReference type="SUPFAM" id="SSF51045">
    <property type="entry name" value="WW domain"/>
    <property type="match status" value="1"/>
</dbReference>
<dbReference type="EMBL" id="KB298648">
    <property type="protein sequence ID" value="ELU08985.1"/>
    <property type="molecule type" value="Genomic_DNA"/>
</dbReference>
<dbReference type="Pfam" id="PF00397">
    <property type="entry name" value="WW"/>
    <property type="match status" value="1"/>
</dbReference>
<evidence type="ECO:0000313" key="6">
    <source>
        <dbReference type="Proteomes" id="UP000014760"/>
    </source>
</evidence>
<organism evidence="4">
    <name type="scientific">Capitella teleta</name>
    <name type="common">Polychaete worm</name>
    <dbReference type="NCBI Taxonomy" id="283909"/>
    <lineage>
        <taxon>Eukaryota</taxon>
        <taxon>Metazoa</taxon>
        <taxon>Spiralia</taxon>
        <taxon>Lophotrochozoa</taxon>
        <taxon>Annelida</taxon>
        <taxon>Polychaeta</taxon>
        <taxon>Sedentaria</taxon>
        <taxon>Scolecida</taxon>
        <taxon>Capitellidae</taxon>
        <taxon>Capitella</taxon>
    </lineage>
</organism>
<dbReference type="SUPFAM" id="SSF63491">
    <property type="entry name" value="BAG domain"/>
    <property type="match status" value="1"/>
</dbReference>
<dbReference type="GO" id="GO:0051087">
    <property type="term" value="F:protein-folding chaperone binding"/>
    <property type="evidence" value="ECO:0007669"/>
    <property type="project" value="InterPro"/>
</dbReference>
<dbReference type="InterPro" id="IPR001202">
    <property type="entry name" value="WW_dom"/>
</dbReference>
<evidence type="ECO:0000259" key="3">
    <source>
        <dbReference type="PROSITE" id="PS51035"/>
    </source>
</evidence>
<dbReference type="InterPro" id="IPR036020">
    <property type="entry name" value="WW_dom_sf"/>
</dbReference>
<evidence type="ECO:0000313" key="4">
    <source>
        <dbReference type="EMBL" id="ELU08985.1"/>
    </source>
</evidence>
<gene>
    <name evidence="4" type="ORF">CAPTEDRAFT_182552</name>
</gene>
<accession>R7US10</accession>
<dbReference type="OMA" id="NESAAQC"/>
<reference evidence="4 6" key="2">
    <citation type="journal article" date="2013" name="Nature">
        <title>Insights into bilaterian evolution from three spiralian genomes.</title>
        <authorList>
            <person name="Simakov O."/>
            <person name="Marletaz F."/>
            <person name="Cho S.J."/>
            <person name="Edsinger-Gonzales E."/>
            <person name="Havlak P."/>
            <person name="Hellsten U."/>
            <person name="Kuo D.H."/>
            <person name="Larsson T."/>
            <person name="Lv J."/>
            <person name="Arendt D."/>
            <person name="Savage R."/>
            <person name="Osoegawa K."/>
            <person name="de Jong P."/>
            <person name="Grimwood J."/>
            <person name="Chapman J.A."/>
            <person name="Shapiro H."/>
            <person name="Aerts A."/>
            <person name="Otillar R.P."/>
            <person name="Terry A.Y."/>
            <person name="Boore J.L."/>
            <person name="Grigoriev I.V."/>
            <person name="Lindberg D.R."/>
            <person name="Seaver E.C."/>
            <person name="Weisblat D.A."/>
            <person name="Putnam N.H."/>
            <person name="Rokhsar D.S."/>
        </authorList>
    </citation>
    <scope>NUCLEOTIDE SEQUENCE</scope>
    <source>
        <strain evidence="4 6">I ESC-2004</strain>
    </source>
</reference>
<dbReference type="EMBL" id="AMQN01006549">
    <property type="status" value="NOT_ANNOTATED_CDS"/>
    <property type="molecule type" value="Genomic_DNA"/>
</dbReference>
<feature type="region of interest" description="Disordered" evidence="1">
    <location>
        <begin position="28"/>
        <end position="228"/>
    </location>
</feature>
<dbReference type="EnsemblMetazoa" id="CapteT182552">
    <property type="protein sequence ID" value="CapteP182552"/>
    <property type="gene ID" value="CapteG182552"/>
</dbReference>
<dbReference type="SMART" id="SM00456">
    <property type="entry name" value="WW"/>
    <property type="match status" value="1"/>
</dbReference>
<feature type="compositionally biased region" description="Low complexity" evidence="1">
    <location>
        <begin position="113"/>
        <end position="137"/>
    </location>
</feature>
<reference evidence="5" key="3">
    <citation type="submission" date="2015-06" db="UniProtKB">
        <authorList>
            <consortium name="EnsemblMetazoa"/>
        </authorList>
    </citation>
    <scope>IDENTIFICATION</scope>
</reference>
<dbReference type="PROSITE" id="PS01159">
    <property type="entry name" value="WW_DOMAIN_1"/>
    <property type="match status" value="1"/>
</dbReference>
<reference evidence="6" key="1">
    <citation type="submission" date="2012-12" db="EMBL/GenBank/DDBJ databases">
        <authorList>
            <person name="Hellsten U."/>
            <person name="Grimwood J."/>
            <person name="Chapman J.A."/>
            <person name="Shapiro H."/>
            <person name="Aerts A."/>
            <person name="Otillar R.P."/>
            <person name="Terry A.Y."/>
            <person name="Boore J.L."/>
            <person name="Simakov O."/>
            <person name="Marletaz F."/>
            <person name="Cho S.-J."/>
            <person name="Edsinger-Gonzales E."/>
            <person name="Havlak P."/>
            <person name="Kuo D.-H."/>
            <person name="Larsson T."/>
            <person name="Lv J."/>
            <person name="Arendt D."/>
            <person name="Savage R."/>
            <person name="Osoegawa K."/>
            <person name="de Jong P."/>
            <person name="Lindberg D.R."/>
            <person name="Seaver E.C."/>
            <person name="Weisblat D.A."/>
            <person name="Putnam N.H."/>
            <person name="Grigoriev I.V."/>
            <person name="Rokhsar D.S."/>
        </authorList>
    </citation>
    <scope>NUCLEOTIDE SEQUENCE</scope>
    <source>
        <strain evidence="6">I ESC-2004</strain>
    </source>
</reference>
<evidence type="ECO:0000256" key="1">
    <source>
        <dbReference type="SAM" id="MobiDB-lite"/>
    </source>
</evidence>
<dbReference type="Gene3D" id="1.20.58.120">
    <property type="entry name" value="BAG domain"/>
    <property type="match status" value="1"/>
</dbReference>
<proteinExistence type="predicted"/>
<feature type="domain" description="WW" evidence="2">
    <location>
        <begin position="4"/>
        <end position="38"/>
    </location>
</feature>